<comment type="caution">
    <text evidence="2">The sequence shown here is derived from an EMBL/GenBank/DDBJ whole genome shotgun (WGS) entry which is preliminary data.</text>
</comment>
<evidence type="ECO:0000313" key="2">
    <source>
        <dbReference type="EMBL" id="GHC65862.1"/>
    </source>
</evidence>
<dbReference type="AlphaFoldDB" id="A0A8J3DG06"/>
<evidence type="ECO:0000259" key="1">
    <source>
        <dbReference type="Pfam" id="PF01755"/>
    </source>
</evidence>
<sequence>MERVEAFVIHLKRATRRASQVEKLKLQSPVLLHVLDAVDAQTMPEELVRQHFQDHLFSPNYPFVLQNTEIACFLSHRRAWQAIIDNDLEAGLVIEDDVDLHPQFAEAFEKAVSILKPSDYIRFPRYGRGEEPVRHLLRGDISIFAPRLPGLGMQATLIGRQAAHALLDATEKFDRPVDTMIQMHWIHGARVLTVRPICISEVHQQLGGTVVQKKRQPLLYRLNHEIGRPFYRLQIWLMSKMRRAAARG</sequence>
<dbReference type="InterPro" id="IPR002654">
    <property type="entry name" value="Glyco_trans_25"/>
</dbReference>
<dbReference type="Proteomes" id="UP000641137">
    <property type="component" value="Unassembled WGS sequence"/>
</dbReference>
<dbReference type="CDD" id="cd06532">
    <property type="entry name" value="Glyco_transf_25"/>
    <property type="match status" value="1"/>
</dbReference>
<dbReference type="Pfam" id="PF01755">
    <property type="entry name" value="Glyco_transf_25"/>
    <property type="match status" value="1"/>
</dbReference>
<reference evidence="2" key="1">
    <citation type="journal article" date="2014" name="Int. J. Syst. Evol. Microbiol.">
        <title>Complete genome sequence of Corynebacterium casei LMG S-19264T (=DSM 44701T), isolated from a smear-ripened cheese.</title>
        <authorList>
            <consortium name="US DOE Joint Genome Institute (JGI-PGF)"/>
            <person name="Walter F."/>
            <person name="Albersmeier A."/>
            <person name="Kalinowski J."/>
            <person name="Ruckert C."/>
        </authorList>
    </citation>
    <scope>NUCLEOTIDE SEQUENCE</scope>
    <source>
        <strain evidence="2">KCTC 42097</strain>
    </source>
</reference>
<name>A0A8J3DG06_9HYPH</name>
<accession>A0A8J3DG06</accession>
<dbReference type="EMBL" id="BMZO01000002">
    <property type="protein sequence ID" value="GHC65862.1"/>
    <property type="molecule type" value="Genomic_DNA"/>
</dbReference>
<organism evidence="2 3">
    <name type="scientific">Limoniibacter endophyticus</name>
    <dbReference type="NCBI Taxonomy" id="1565040"/>
    <lineage>
        <taxon>Bacteria</taxon>
        <taxon>Pseudomonadati</taxon>
        <taxon>Pseudomonadota</taxon>
        <taxon>Alphaproteobacteria</taxon>
        <taxon>Hyphomicrobiales</taxon>
        <taxon>Bartonellaceae</taxon>
        <taxon>Limoniibacter</taxon>
    </lineage>
</organism>
<gene>
    <name evidence="2" type="ORF">GCM10010136_08890</name>
</gene>
<keyword evidence="3" id="KW-1185">Reference proteome</keyword>
<feature type="domain" description="Glycosyl transferase family 25" evidence="1">
    <location>
        <begin position="5"/>
        <end position="123"/>
    </location>
</feature>
<reference evidence="2" key="2">
    <citation type="submission" date="2020-09" db="EMBL/GenBank/DDBJ databases">
        <authorList>
            <person name="Sun Q."/>
            <person name="Kim S."/>
        </authorList>
    </citation>
    <scope>NUCLEOTIDE SEQUENCE</scope>
    <source>
        <strain evidence="2">KCTC 42097</strain>
    </source>
</reference>
<dbReference type="RefSeq" id="WP_244636601.1">
    <property type="nucleotide sequence ID" value="NZ_BMZO01000002.1"/>
</dbReference>
<protein>
    <recommendedName>
        <fullName evidence="1">Glycosyl transferase family 25 domain-containing protein</fullName>
    </recommendedName>
</protein>
<evidence type="ECO:0000313" key="3">
    <source>
        <dbReference type="Proteomes" id="UP000641137"/>
    </source>
</evidence>
<proteinExistence type="predicted"/>